<name>A0A6G9D2X4_RHOER</name>
<gene>
    <name evidence="1" type="ORF">G9444_6199</name>
</gene>
<proteinExistence type="predicted"/>
<sequence>MNNDVTEWKLRLVTIRELSSAWGRQPMNGGADKPMAGPYIEALDATPFGDTVSDFDRLSATTTEAVVRAVDPAIARIRDLLRPKVMTGRDLVVHMHSITAAAEDALSALDAVIPNEVTVEQLVDQFERDYLLSLAVTLTSQGAIAAKVNSWHSNGRLPGFLDVATFRIVDSPGQGRIDMHHVASATSAGVTTHVLGEGLLDIGPYPQVQAMLYGQWFTHIFAVWEERYRGRLALAHELAADGKRWRRTDILIPLFGDIRTLRNDFVHNQGTADESIRNTLLTWGVQDEPLKITVQQMITLIELFPRAELMATPTRASAANPINFPWPVAPELVEDIRVRADVLKRTRKSRRQIGDEALKLWLDANPEPV</sequence>
<protein>
    <submittedName>
        <fullName evidence="1">Uncharacterized protein</fullName>
    </submittedName>
</protein>
<dbReference type="AlphaFoldDB" id="A0A6G9D2X4"/>
<reference evidence="1 2" key="1">
    <citation type="submission" date="2020-03" db="EMBL/GenBank/DDBJ databases">
        <title>Screen low temperature-resistant strains for efficient degradation of petroleum hydrocarbons under the low temperature.</title>
        <authorList>
            <person name="Wang Y."/>
            <person name="Chen J."/>
        </authorList>
    </citation>
    <scope>NUCLEOTIDE SEQUENCE [LARGE SCALE GENOMIC DNA]</scope>
    <source>
        <strain evidence="1 2">KB1</strain>
    </source>
</reference>
<accession>A0A6G9D2X4</accession>
<organism evidence="1 2">
    <name type="scientific">Rhodococcus erythropolis</name>
    <name type="common">Arthrobacter picolinophilus</name>
    <dbReference type="NCBI Taxonomy" id="1833"/>
    <lineage>
        <taxon>Bacteria</taxon>
        <taxon>Bacillati</taxon>
        <taxon>Actinomycetota</taxon>
        <taxon>Actinomycetes</taxon>
        <taxon>Mycobacteriales</taxon>
        <taxon>Nocardiaceae</taxon>
        <taxon>Rhodococcus</taxon>
        <taxon>Rhodococcus erythropolis group</taxon>
    </lineage>
</organism>
<evidence type="ECO:0000313" key="2">
    <source>
        <dbReference type="Proteomes" id="UP000502345"/>
    </source>
</evidence>
<dbReference type="EMBL" id="CP050124">
    <property type="protein sequence ID" value="QIP43442.1"/>
    <property type="molecule type" value="Genomic_DNA"/>
</dbReference>
<dbReference type="RefSeq" id="WP_166502853.1">
    <property type="nucleotide sequence ID" value="NZ_CP050124.1"/>
</dbReference>
<evidence type="ECO:0000313" key="1">
    <source>
        <dbReference type="EMBL" id="QIP43442.1"/>
    </source>
</evidence>
<dbReference type="Proteomes" id="UP000502345">
    <property type="component" value="Chromosome"/>
</dbReference>